<keyword evidence="5 12" id="KW-0256">Endoplasmic reticulum</keyword>
<evidence type="ECO:0000256" key="4">
    <source>
        <dbReference type="ARBA" id="ARBA00022801"/>
    </source>
</evidence>
<feature type="domain" description="Glycosyl hydrolase family 63 C-terminal" evidence="14">
    <location>
        <begin position="296"/>
        <end position="777"/>
    </location>
</feature>
<keyword evidence="10 12" id="KW-0326">Glycosidase</keyword>
<comment type="caution">
    <text evidence="16">The sequence shown here is derived from an EMBL/GenBank/DDBJ whole genome shotgun (WGS) entry which is preliminary data.</text>
</comment>
<evidence type="ECO:0000256" key="8">
    <source>
        <dbReference type="ARBA" id="ARBA00023136"/>
    </source>
</evidence>
<evidence type="ECO:0000256" key="3">
    <source>
        <dbReference type="ARBA" id="ARBA00022692"/>
    </source>
</evidence>
<comment type="function">
    <text evidence="12">Cleaves the distal alpha 1,2-linked glucose residue from the Glc(3)Man(9)GlcNAc(2) oligosaccharide precursor.</text>
</comment>
<dbReference type="Pfam" id="PF03200">
    <property type="entry name" value="Glyco_hydro_63"/>
    <property type="match status" value="1"/>
</dbReference>
<proteinExistence type="inferred from homology"/>
<keyword evidence="17" id="KW-1185">Reference proteome</keyword>
<comment type="subcellular location">
    <subcellularLocation>
        <location evidence="1 12">Endoplasmic reticulum membrane</location>
        <topology evidence="1 12">Single-pass type II membrane protein</topology>
    </subcellularLocation>
</comment>
<dbReference type="GO" id="GO:0004573">
    <property type="term" value="F:Glc3Man9GlcNAc2 oligosaccharide glucosidase activity"/>
    <property type="evidence" value="ECO:0007669"/>
    <property type="project" value="UniProtKB-UniRule"/>
</dbReference>
<comment type="caution">
    <text evidence="12">Lacks conserved residue(s) required for the propagation of feature annotation.</text>
</comment>
<dbReference type="InterPro" id="IPR031335">
    <property type="entry name" value="Glyco_hydro_63_C"/>
</dbReference>
<dbReference type="AlphaFoldDB" id="A0AAN6N5Q9"/>
<evidence type="ECO:0000256" key="11">
    <source>
        <dbReference type="ARBA" id="ARBA00038888"/>
    </source>
</evidence>
<accession>A0AAN6N5Q9</accession>
<evidence type="ECO:0000259" key="15">
    <source>
        <dbReference type="Pfam" id="PF16923"/>
    </source>
</evidence>
<evidence type="ECO:0000259" key="14">
    <source>
        <dbReference type="Pfam" id="PF03200"/>
    </source>
</evidence>
<dbReference type="InterPro" id="IPR004888">
    <property type="entry name" value="Glycoside_hydrolase_63"/>
</dbReference>
<dbReference type="Pfam" id="PF16923">
    <property type="entry name" value="Glyco_hydro_63N"/>
    <property type="match status" value="1"/>
</dbReference>
<dbReference type="Gene3D" id="1.50.10.10">
    <property type="match status" value="1"/>
</dbReference>
<name>A0AAN6N5Q9_9PEZI</name>
<dbReference type="EC" id="3.2.1.106" evidence="11 12"/>
<feature type="domain" description="Glycosyl hydrolase family 63 N-terminal" evidence="15">
    <location>
        <begin position="48"/>
        <end position="245"/>
    </location>
</feature>
<evidence type="ECO:0000256" key="10">
    <source>
        <dbReference type="ARBA" id="ARBA00023295"/>
    </source>
</evidence>
<evidence type="ECO:0000256" key="5">
    <source>
        <dbReference type="ARBA" id="ARBA00022824"/>
    </source>
</evidence>
<evidence type="ECO:0000256" key="9">
    <source>
        <dbReference type="ARBA" id="ARBA00023180"/>
    </source>
</evidence>
<comment type="similarity">
    <text evidence="2 12">Belongs to the glycosyl hydrolase 63 family.</text>
</comment>
<evidence type="ECO:0000256" key="7">
    <source>
        <dbReference type="ARBA" id="ARBA00022989"/>
    </source>
</evidence>
<evidence type="ECO:0000313" key="17">
    <source>
        <dbReference type="Proteomes" id="UP001303473"/>
    </source>
</evidence>
<dbReference type="InterPro" id="IPR031631">
    <property type="entry name" value="Glyco_hydro_63N"/>
</dbReference>
<gene>
    <name evidence="16" type="ORF">QBC46DRAFT_355596</name>
</gene>
<evidence type="ECO:0000256" key="6">
    <source>
        <dbReference type="ARBA" id="ARBA00022968"/>
    </source>
</evidence>
<evidence type="ECO:0000256" key="12">
    <source>
        <dbReference type="RuleBase" id="RU368089"/>
    </source>
</evidence>
<keyword evidence="3 12" id="KW-0812">Transmembrane</keyword>
<comment type="pathway">
    <text evidence="13">Glycan metabolism; N-glycan degradation.</text>
</comment>
<keyword evidence="7 12" id="KW-1133">Transmembrane helix</keyword>
<feature type="transmembrane region" description="Helical" evidence="12">
    <location>
        <begin position="12"/>
        <end position="30"/>
    </location>
</feature>
<dbReference type="PANTHER" id="PTHR10412">
    <property type="entry name" value="MANNOSYL-OLIGOSACCHARIDE GLUCOSIDASE"/>
    <property type="match status" value="1"/>
</dbReference>
<organism evidence="16 17">
    <name type="scientific">Diplogelasinospora grovesii</name>
    <dbReference type="NCBI Taxonomy" id="303347"/>
    <lineage>
        <taxon>Eukaryota</taxon>
        <taxon>Fungi</taxon>
        <taxon>Dikarya</taxon>
        <taxon>Ascomycota</taxon>
        <taxon>Pezizomycotina</taxon>
        <taxon>Sordariomycetes</taxon>
        <taxon>Sordariomycetidae</taxon>
        <taxon>Sordariales</taxon>
        <taxon>Diplogelasinosporaceae</taxon>
        <taxon>Diplogelasinospora</taxon>
    </lineage>
</organism>
<reference evidence="17" key="1">
    <citation type="journal article" date="2023" name="Mol. Phylogenet. Evol.">
        <title>Genome-scale phylogeny and comparative genomics of the fungal order Sordariales.</title>
        <authorList>
            <person name="Hensen N."/>
            <person name="Bonometti L."/>
            <person name="Westerberg I."/>
            <person name="Brannstrom I.O."/>
            <person name="Guillou S."/>
            <person name="Cros-Aarteil S."/>
            <person name="Calhoun S."/>
            <person name="Haridas S."/>
            <person name="Kuo A."/>
            <person name="Mondo S."/>
            <person name="Pangilinan J."/>
            <person name="Riley R."/>
            <person name="LaButti K."/>
            <person name="Andreopoulos B."/>
            <person name="Lipzen A."/>
            <person name="Chen C."/>
            <person name="Yan M."/>
            <person name="Daum C."/>
            <person name="Ng V."/>
            <person name="Clum A."/>
            <person name="Steindorff A."/>
            <person name="Ohm R.A."/>
            <person name="Martin F."/>
            <person name="Silar P."/>
            <person name="Natvig D.O."/>
            <person name="Lalanne C."/>
            <person name="Gautier V."/>
            <person name="Ament-Velasquez S.L."/>
            <person name="Kruys A."/>
            <person name="Hutchinson M.I."/>
            <person name="Powell A.J."/>
            <person name="Barry K."/>
            <person name="Miller A.N."/>
            <person name="Grigoriev I.V."/>
            <person name="Debuchy R."/>
            <person name="Gladieux P."/>
            <person name="Hiltunen Thoren M."/>
            <person name="Johannesson H."/>
        </authorList>
    </citation>
    <scope>NUCLEOTIDE SEQUENCE [LARGE SCALE GENOMIC DNA]</scope>
    <source>
        <strain evidence="17">CBS 340.73</strain>
    </source>
</reference>
<dbReference type="InterPro" id="IPR012341">
    <property type="entry name" value="6hp_glycosidase-like_sf"/>
</dbReference>
<keyword evidence="9 13" id="KW-0325">Glycoprotein</keyword>
<dbReference type="GO" id="GO:0009311">
    <property type="term" value="P:oligosaccharide metabolic process"/>
    <property type="evidence" value="ECO:0007669"/>
    <property type="project" value="UniProtKB-UniRule"/>
</dbReference>
<dbReference type="GO" id="GO:0006487">
    <property type="term" value="P:protein N-linked glycosylation"/>
    <property type="evidence" value="ECO:0007669"/>
    <property type="project" value="UniProtKB-UniRule"/>
</dbReference>
<comment type="catalytic activity">
    <reaction evidence="12">
        <text>N(4)-(alpha-D-Glc-(1-&gt;2)-alpha-D-Glc-(1-&gt;3)-alpha-D-Glc-(1-&gt;3)-alpha-D-Man-(1-&gt;2)-alpha-D-Man-(1-&gt;2)-alpha-D-Man-(1-&gt;3)-[alpha-D-Man-(1-&gt;2)-alpha-D-Man-(1-&gt;3)-[alpha-D-Man-(1-&gt;2)-alpha-D-Man-(1-&gt;6)]-alpha-D-Man-(1-&gt;6)]-beta-D-Man-(1-&gt;4)-beta-D-GlcNAc-(1-&gt;4)-beta-D-GlcNAc)-L-asparaginyl-[protein] + H2O = N(4)-(alpha-D-Glc-(1-&gt;3)-alpha-D-Glc-(1-&gt;3)-alpha-D-Man-(1-&gt;2)-alpha-D-Man-(1-&gt;2)-alpha-D-Man-(1-&gt;3)-[alpha-D-Man-(1-&gt;2)-alpha-D-Man-(1-&gt;3)-[alpha-D-Man-(1-&gt;2)-alpha-D-Man-(1-&gt;6)]-alpha-D-Man-(1-&gt;6)]-beta-D-Man-(1-&gt;4)-beta-D-GlcNAc-(1-&gt;4)-beta-D-GlcNAc)-L-asparaginyl-[protein] + beta-D-glucose</text>
        <dbReference type="Rhea" id="RHEA:55988"/>
        <dbReference type="Rhea" id="RHEA-COMP:12806"/>
        <dbReference type="Rhea" id="RHEA-COMP:14355"/>
        <dbReference type="ChEBI" id="CHEBI:15377"/>
        <dbReference type="ChEBI" id="CHEBI:15903"/>
        <dbReference type="ChEBI" id="CHEBI:59082"/>
        <dbReference type="ChEBI" id="CHEBI:132537"/>
        <dbReference type="EC" id="3.2.1.106"/>
    </reaction>
</comment>
<dbReference type="InterPro" id="IPR038518">
    <property type="entry name" value="Glyco_hydro_63N_sf"/>
</dbReference>
<evidence type="ECO:0000256" key="2">
    <source>
        <dbReference type="ARBA" id="ARBA00010833"/>
    </source>
</evidence>
<sequence>MRVLSPAATWRAIISPAIIILILCAVHVFSTGTNLDTEPSSSSASAQIWGPYRPNLYFGVRPQAPKTMLMSLMWGNGENQSSLLHSLRDTCDKDNGIDRFGWTMYDPRSGGFQTIHDKDNWVDIDTEFIRLDDAETWGVRVRGAPRKDAPRDMKTAVIFHMALEDMEGQGMRYKPDKMVKCRPGDEHVEDMLAICEGSEPALGSFQIRVFGNSTNRVAGPAFMGVKVKEDQIWQAKSAFAKKIRGRKDTKRKLAVVLDDEDDEDPNMRFLQLVFEGAFKIDYIYSSFSAISALTPDGVTSRMDKTRSSFAQRVDSVFPQTAPFHGPEYAECAQSLLSNLLGGLGFFYGDSMVDSARHDETAPEFWKAKPKHSSGKATTPKSLLSFTPSRTSFTHGSLWDEGFHLLPVIEWDLDLAIAVIQSWLGQMDGDGWIAREQILGPEARSRVAKDFHTQYPHIANPPTLLLLLPLLVDKLTRTSPYHGHPSTYLASEEKGLELLEELYAKFNRHYNWLRRTQAGNLTNLSYPRPAGAVLGEGYRWRGRTPGHSLPSGLDDYPRPEPPHPGELHVDALSWVAASSKALLQVAQHLGEKEDATIYARQLAGALHNLDVLHWDDTGKAYCDATVNKDGAYERLCHIGYVSLMPLFLGLMSPDHPNLPALLKHLSDPEELWSDYGLRSLSRTDEFYGKDEDDWRGAIWVNMNVLAVLRLHDLGMKEGPQQARARTLANGLRKHLVKNVYDNWVRTGTVWEKYDDKTGHGKGSSGFTGWSACVLLLLGMKDDGHHAHADGTTTIRPSSGGEAGIEGWDGESITNAMTETGLEWSSTGRMLVLASFLIFLLAVLRKRQLMGLLSRFLGARRTRKLPQ</sequence>
<dbReference type="Gene3D" id="2.70.98.110">
    <property type="entry name" value="Glycosyl hydrolase family 63, N-terminal domain"/>
    <property type="match status" value="1"/>
</dbReference>
<dbReference type="EMBL" id="MU853823">
    <property type="protein sequence ID" value="KAK3938728.1"/>
    <property type="molecule type" value="Genomic_DNA"/>
</dbReference>
<dbReference type="InterPro" id="IPR008928">
    <property type="entry name" value="6-hairpin_glycosidase_sf"/>
</dbReference>
<feature type="transmembrane region" description="Helical" evidence="12">
    <location>
        <begin position="822"/>
        <end position="842"/>
    </location>
</feature>
<dbReference type="PANTHER" id="PTHR10412:SF11">
    <property type="entry name" value="MANNOSYL-OLIGOSACCHARIDE GLUCOSIDASE"/>
    <property type="match status" value="1"/>
</dbReference>
<dbReference type="GO" id="GO:0005789">
    <property type="term" value="C:endoplasmic reticulum membrane"/>
    <property type="evidence" value="ECO:0007669"/>
    <property type="project" value="UniProtKB-SubCell"/>
</dbReference>
<dbReference type="Proteomes" id="UP001303473">
    <property type="component" value="Unassembled WGS sequence"/>
</dbReference>
<evidence type="ECO:0000256" key="1">
    <source>
        <dbReference type="ARBA" id="ARBA00004648"/>
    </source>
</evidence>
<evidence type="ECO:0000313" key="16">
    <source>
        <dbReference type="EMBL" id="KAK3938728.1"/>
    </source>
</evidence>
<keyword evidence="6" id="KW-0735">Signal-anchor</keyword>
<keyword evidence="8 12" id="KW-0472">Membrane</keyword>
<dbReference type="SUPFAM" id="SSF48208">
    <property type="entry name" value="Six-hairpin glycosidases"/>
    <property type="match status" value="1"/>
</dbReference>
<protein>
    <recommendedName>
        <fullName evidence="11 12">Mannosyl-oligosaccharide glucosidase</fullName>
        <ecNumber evidence="11 12">3.2.1.106</ecNumber>
    </recommendedName>
    <alternativeName>
        <fullName evidence="13">Glucosidase I</fullName>
    </alternativeName>
</protein>
<keyword evidence="4 12" id="KW-0378">Hydrolase</keyword>
<evidence type="ECO:0000256" key="13">
    <source>
        <dbReference type="RuleBase" id="RU369107"/>
    </source>
</evidence>